<dbReference type="GO" id="GO:0047631">
    <property type="term" value="F:ADP-ribose diphosphatase activity"/>
    <property type="evidence" value="ECO:0007669"/>
    <property type="project" value="TreeGrafter"/>
</dbReference>
<gene>
    <name evidence="2" type="ORF">WJX74_003943</name>
</gene>
<comment type="caution">
    <text evidence="2">The sequence shown here is derived from an EMBL/GenBank/DDBJ whole genome shotgun (WGS) entry which is preliminary data.</text>
</comment>
<sequence>MPIGLLADIQYADQEDTFTEGRCQRYREAPGKLQQAVKAFVAQEPQLSCVLTLGDIINGRHATQQEDIQDLDLVLELLQPLAAAGVPMHHTFGNHCLSLPRDMMLRRLGMPASFYAVDIEPGWRLLVLDTTEMSGHSGYPKDSKLGEEAAAYQEAHPLSEQEPHMHGWNGGIGSDQMRWLRQQLQRADADGVNVICSCHHQLGPGAARATHMAWNHKSILEVILGGACVKLVLSGHDHMGGYACIQGKHFVTLEALLEAPSGANAFATLDLLPKAIIVTGHGSCRSRQLAI</sequence>
<accession>A0AAW1RYK1</accession>
<dbReference type="GO" id="GO:0008663">
    <property type="term" value="F:2',3'-cyclic-nucleotide 2'-phosphodiesterase activity"/>
    <property type="evidence" value="ECO:0007669"/>
    <property type="project" value="TreeGrafter"/>
</dbReference>
<dbReference type="GO" id="GO:0030145">
    <property type="term" value="F:manganese ion binding"/>
    <property type="evidence" value="ECO:0007669"/>
    <property type="project" value="TreeGrafter"/>
</dbReference>
<reference evidence="2 3" key="1">
    <citation type="journal article" date="2024" name="Nat. Commun.">
        <title>Phylogenomics reveals the evolutionary origins of lichenization in chlorophyte algae.</title>
        <authorList>
            <person name="Puginier C."/>
            <person name="Libourel C."/>
            <person name="Otte J."/>
            <person name="Skaloud P."/>
            <person name="Haon M."/>
            <person name="Grisel S."/>
            <person name="Petersen M."/>
            <person name="Berrin J.G."/>
            <person name="Delaux P.M."/>
            <person name="Dal Grande F."/>
            <person name="Keller J."/>
        </authorList>
    </citation>
    <scope>NUCLEOTIDE SEQUENCE [LARGE SCALE GENOMIC DNA]</scope>
    <source>
        <strain evidence="2 3">SAG 2145</strain>
    </source>
</reference>
<name>A0AAW1RYK1_9CHLO</name>
<evidence type="ECO:0000259" key="1">
    <source>
        <dbReference type="Pfam" id="PF00149"/>
    </source>
</evidence>
<dbReference type="Gene3D" id="3.60.21.10">
    <property type="match status" value="1"/>
</dbReference>
<evidence type="ECO:0000313" key="2">
    <source>
        <dbReference type="EMBL" id="KAK9838819.1"/>
    </source>
</evidence>
<evidence type="ECO:0000313" key="3">
    <source>
        <dbReference type="Proteomes" id="UP001438707"/>
    </source>
</evidence>
<dbReference type="AlphaFoldDB" id="A0AAW1RYK1"/>
<dbReference type="SUPFAM" id="SSF56300">
    <property type="entry name" value="Metallo-dependent phosphatases"/>
    <property type="match status" value="1"/>
</dbReference>
<keyword evidence="3" id="KW-1185">Reference proteome</keyword>
<dbReference type="PANTHER" id="PTHR16509">
    <property type="match status" value="1"/>
</dbReference>
<organism evidence="2 3">
    <name type="scientific">Apatococcus lobatus</name>
    <dbReference type="NCBI Taxonomy" id="904363"/>
    <lineage>
        <taxon>Eukaryota</taxon>
        <taxon>Viridiplantae</taxon>
        <taxon>Chlorophyta</taxon>
        <taxon>core chlorophytes</taxon>
        <taxon>Trebouxiophyceae</taxon>
        <taxon>Chlorellales</taxon>
        <taxon>Chlorellaceae</taxon>
        <taxon>Apatococcus</taxon>
    </lineage>
</organism>
<dbReference type="PANTHER" id="PTHR16509:SF8">
    <property type="entry name" value="MANGANESE-DEPENDENT ADP-RIBOSE_CDP-ALCOHOL DIPHOSPHATASE"/>
    <property type="match status" value="1"/>
</dbReference>
<protein>
    <recommendedName>
        <fullName evidence="1">Calcineurin-like phosphoesterase domain-containing protein</fullName>
    </recommendedName>
</protein>
<feature type="domain" description="Calcineurin-like phosphoesterase" evidence="1">
    <location>
        <begin position="1"/>
        <end position="239"/>
    </location>
</feature>
<dbReference type="Pfam" id="PF00149">
    <property type="entry name" value="Metallophos"/>
    <property type="match status" value="1"/>
</dbReference>
<dbReference type="Proteomes" id="UP001438707">
    <property type="component" value="Unassembled WGS sequence"/>
</dbReference>
<dbReference type="InterPro" id="IPR029052">
    <property type="entry name" value="Metallo-depent_PP-like"/>
</dbReference>
<dbReference type="GO" id="GO:0047734">
    <property type="term" value="F:CDP-glycerol diphosphatase activity"/>
    <property type="evidence" value="ECO:0007669"/>
    <property type="project" value="TreeGrafter"/>
</dbReference>
<dbReference type="InterPro" id="IPR004843">
    <property type="entry name" value="Calcineurin-like_PHP"/>
</dbReference>
<dbReference type="EMBL" id="JALJOS010000005">
    <property type="protein sequence ID" value="KAK9838819.1"/>
    <property type="molecule type" value="Genomic_DNA"/>
</dbReference>
<proteinExistence type="predicted"/>